<protein>
    <submittedName>
        <fullName evidence="1">Uncharacterized protein</fullName>
    </submittedName>
</protein>
<dbReference type="EMBL" id="BLXT01002992">
    <property type="protein sequence ID" value="GFN99345.1"/>
    <property type="molecule type" value="Genomic_DNA"/>
</dbReference>
<keyword evidence="2" id="KW-1185">Reference proteome</keyword>
<reference evidence="1 2" key="1">
    <citation type="journal article" date="2021" name="Elife">
        <title>Chloroplast acquisition without the gene transfer in kleptoplastic sea slugs, Plakobranchus ocellatus.</title>
        <authorList>
            <person name="Maeda T."/>
            <person name="Takahashi S."/>
            <person name="Yoshida T."/>
            <person name="Shimamura S."/>
            <person name="Takaki Y."/>
            <person name="Nagai Y."/>
            <person name="Toyoda A."/>
            <person name="Suzuki Y."/>
            <person name="Arimoto A."/>
            <person name="Ishii H."/>
            <person name="Satoh N."/>
            <person name="Nishiyama T."/>
            <person name="Hasebe M."/>
            <person name="Maruyama T."/>
            <person name="Minagawa J."/>
            <person name="Obokata J."/>
            <person name="Shigenobu S."/>
        </authorList>
    </citation>
    <scope>NUCLEOTIDE SEQUENCE [LARGE SCALE GENOMIC DNA]</scope>
</reference>
<dbReference type="AlphaFoldDB" id="A0AAV3ZTR3"/>
<accession>A0AAV3ZTR3</accession>
<organism evidence="1 2">
    <name type="scientific">Plakobranchus ocellatus</name>
    <dbReference type="NCBI Taxonomy" id="259542"/>
    <lineage>
        <taxon>Eukaryota</taxon>
        <taxon>Metazoa</taxon>
        <taxon>Spiralia</taxon>
        <taxon>Lophotrochozoa</taxon>
        <taxon>Mollusca</taxon>
        <taxon>Gastropoda</taxon>
        <taxon>Heterobranchia</taxon>
        <taxon>Euthyneura</taxon>
        <taxon>Panpulmonata</taxon>
        <taxon>Sacoglossa</taxon>
        <taxon>Placobranchoidea</taxon>
        <taxon>Plakobranchidae</taxon>
        <taxon>Plakobranchus</taxon>
    </lineage>
</organism>
<proteinExistence type="predicted"/>
<evidence type="ECO:0000313" key="1">
    <source>
        <dbReference type="EMBL" id="GFN99345.1"/>
    </source>
</evidence>
<sequence length="96" mass="11291">MVSSFQALRQTKAWRGSNPRHLELMQIPTAFAIHRATNAPNLRRDDQTNYSLNAADDEDHLCHQDNYFEFQVNFYRISALKFQCNASKDSFYKRCD</sequence>
<gene>
    <name evidence="1" type="ORF">PoB_002585100</name>
</gene>
<comment type="caution">
    <text evidence="1">The sequence shown here is derived from an EMBL/GenBank/DDBJ whole genome shotgun (WGS) entry which is preliminary data.</text>
</comment>
<name>A0AAV3ZTR3_9GAST</name>
<dbReference type="Proteomes" id="UP000735302">
    <property type="component" value="Unassembled WGS sequence"/>
</dbReference>
<evidence type="ECO:0000313" key="2">
    <source>
        <dbReference type="Proteomes" id="UP000735302"/>
    </source>
</evidence>